<dbReference type="Gene3D" id="6.10.250.3440">
    <property type="match status" value="1"/>
</dbReference>
<keyword evidence="8" id="KW-1185">Reference proteome</keyword>
<dbReference type="GeneID" id="108565073"/>
<dbReference type="InterPro" id="IPR019192">
    <property type="entry name" value="Ribosomal_mL40"/>
</dbReference>
<dbReference type="InterPro" id="IPR039145">
    <property type="entry name" value="Ribosomal_mL40_metazoa/plant"/>
</dbReference>
<gene>
    <name evidence="9" type="primary">LOC108565073</name>
</gene>
<evidence type="ECO:0000313" key="8">
    <source>
        <dbReference type="Proteomes" id="UP000695000"/>
    </source>
</evidence>
<evidence type="ECO:0000313" key="9">
    <source>
        <dbReference type="RefSeq" id="XP_017779837.1"/>
    </source>
</evidence>
<evidence type="ECO:0000256" key="2">
    <source>
        <dbReference type="ARBA" id="ARBA00009360"/>
    </source>
</evidence>
<evidence type="ECO:0000256" key="5">
    <source>
        <dbReference type="ARBA" id="ARBA00023128"/>
    </source>
</evidence>
<keyword evidence="4 9" id="KW-0689">Ribosomal protein</keyword>
<dbReference type="RefSeq" id="XP_017779837.1">
    <property type="nucleotide sequence ID" value="XM_017924348.1"/>
</dbReference>
<evidence type="ECO:0000256" key="7">
    <source>
        <dbReference type="ARBA" id="ARBA00035192"/>
    </source>
</evidence>
<evidence type="ECO:0000256" key="6">
    <source>
        <dbReference type="ARBA" id="ARBA00023274"/>
    </source>
</evidence>
<keyword evidence="3" id="KW-0809">Transit peptide</keyword>
<keyword evidence="5" id="KW-0496">Mitochondrion</keyword>
<organism evidence="8 9">
    <name type="scientific">Nicrophorus vespilloides</name>
    <name type="common">Boreal carrion beetle</name>
    <dbReference type="NCBI Taxonomy" id="110193"/>
    <lineage>
        <taxon>Eukaryota</taxon>
        <taxon>Metazoa</taxon>
        <taxon>Ecdysozoa</taxon>
        <taxon>Arthropoda</taxon>
        <taxon>Hexapoda</taxon>
        <taxon>Insecta</taxon>
        <taxon>Pterygota</taxon>
        <taxon>Neoptera</taxon>
        <taxon>Endopterygota</taxon>
        <taxon>Coleoptera</taxon>
        <taxon>Polyphaga</taxon>
        <taxon>Staphyliniformia</taxon>
        <taxon>Silphidae</taxon>
        <taxon>Nicrophorinae</taxon>
        <taxon>Nicrophorus</taxon>
    </lineage>
</organism>
<evidence type="ECO:0000256" key="3">
    <source>
        <dbReference type="ARBA" id="ARBA00022946"/>
    </source>
</evidence>
<evidence type="ECO:0000256" key="1">
    <source>
        <dbReference type="ARBA" id="ARBA00004173"/>
    </source>
</evidence>
<reference evidence="9" key="1">
    <citation type="submission" date="2025-08" db="UniProtKB">
        <authorList>
            <consortium name="RefSeq"/>
        </authorList>
    </citation>
    <scope>IDENTIFICATION</scope>
    <source>
        <tissue evidence="9">Whole Larva</tissue>
    </source>
</reference>
<dbReference type="PANTHER" id="PTHR13359:SF2">
    <property type="entry name" value="LARGE RIBOSOMAL SUBUNIT PROTEIN ML40"/>
    <property type="match status" value="1"/>
</dbReference>
<name>A0ABM1MZ37_NICVS</name>
<sequence>MNFVSAFGRLSLGQVRGIATTPAKFIQTTPCLFAEPLKRKKRIDPSIVKARDDRKKKKIEKQIRKLEKNSRQMKPIDECEAPIHLFDKDPQYVRPAVKLSEEVLEGRILLEKSWAKYRRDQHLRDLQMLDRIAFSQQHALDELRKESEELYQEAIQVDFTLLPFNAVGPVNTPKIDDYEAPDGDYVDVSRQW</sequence>
<dbReference type="Pfam" id="PF09812">
    <property type="entry name" value="MRP-L28"/>
    <property type="match status" value="1"/>
</dbReference>
<accession>A0ABM1MZ37</accession>
<dbReference type="Proteomes" id="UP000695000">
    <property type="component" value="Unplaced"/>
</dbReference>
<proteinExistence type="inferred from homology"/>
<keyword evidence="6" id="KW-0687">Ribonucleoprotein</keyword>
<dbReference type="PANTHER" id="PTHR13359">
    <property type="entry name" value="39S RIBOSOMAL PROTEIN L40, MITOCHONDRIAL"/>
    <property type="match status" value="1"/>
</dbReference>
<protein>
    <recommendedName>
        <fullName evidence="7">Large ribosomal subunit protein mL40</fullName>
    </recommendedName>
</protein>
<comment type="subcellular location">
    <subcellularLocation>
        <location evidence="1">Mitochondrion</location>
    </subcellularLocation>
</comment>
<dbReference type="GO" id="GO:0005840">
    <property type="term" value="C:ribosome"/>
    <property type="evidence" value="ECO:0007669"/>
    <property type="project" value="UniProtKB-KW"/>
</dbReference>
<comment type="similarity">
    <text evidence="2">Belongs to the mitochondrion-specific ribosomal protein mL40 family.</text>
</comment>
<evidence type="ECO:0000256" key="4">
    <source>
        <dbReference type="ARBA" id="ARBA00022980"/>
    </source>
</evidence>